<geneLocation type="plasmid" evidence="2 3">
    <name>pECOED</name>
</geneLocation>
<gene>
    <name evidence="2" type="ordered locus">pECED1a_0144</name>
</gene>
<name>B7LIU2_ECO81</name>
<evidence type="ECO:0000313" key="3">
    <source>
        <dbReference type="Proteomes" id="UP000000748"/>
    </source>
</evidence>
<reference evidence="3" key="1">
    <citation type="journal article" date="2009" name="PLoS Genet.">
        <title>Organised genome dynamics in the Escherichia coli species results in highly diverse adaptive paths.</title>
        <authorList>
            <person name="Touchon M."/>
            <person name="Hoede C."/>
            <person name="Tenaillon O."/>
            <person name="Barbe V."/>
            <person name="Baeriswyl S."/>
            <person name="Bidet P."/>
            <person name="Bingen E."/>
            <person name="Bonacorsi S."/>
            <person name="Bouchier C."/>
            <person name="Bouvet O."/>
            <person name="Calteau A."/>
            <person name="Chiapello H."/>
            <person name="Clermont O."/>
            <person name="Cruveiller S."/>
            <person name="Danchin A."/>
            <person name="Diard M."/>
            <person name="Dossat C."/>
            <person name="Karoui M.E."/>
            <person name="Frapy E."/>
            <person name="Garry L."/>
            <person name="Ghigo J.M."/>
            <person name="Gilles A.M."/>
            <person name="Johnson J."/>
            <person name="Le Bouguenec C."/>
            <person name="Lescat M."/>
            <person name="Mangenot S."/>
            <person name="Martinez-Jehanne V."/>
            <person name="Matic I."/>
            <person name="Nassif X."/>
            <person name="Oztas S."/>
            <person name="Petit M.A."/>
            <person name="Pichon C."/>
            <person name="Rouy Z."/>
            <person name="Ruf C.S."/>
            <person name="Schneider D."/>
            <person name="Tourret J."/>
            <person name="Vacherie B."/>
            <person name="Vallenet D."/>
            <person name="Medigue C."/>
            <person name="Rocha E.P.C."/>
            <person name="Denamur E."/>
        </authorList>
    </citation>
    <scope>NUCLEOTIDE SEQUENCE [LARGE SCALE GENOMIC DNA]</scope>
    <source>
        <strain evidence="3">ED1a</strain>
        <plasmid evidence="3">Plasmid pECOED</plasmid>
    </source>
</reference>
<dbReference type="RefSeq" id="WP_012605188.1">
    <property type="nucleotide sequence ID" value="NC_011754.1"/>
</dbReference>
<sequence length="168" mass="19527">MAGNRPSDEYHFIGLLMMNVHVRGGIMKNKIFWLRKYKENNSLLQMIASRKQVELLRNIMTDSLLFCSVGFVFLNMCDSKYTLISGEGGLGADCADYLLFFVYAIALLMIILWMTVSVLYSIAEYTSQEKQGKSKVRSYLWFFIWFFVFNCAVYSSLKTIDIKYLFSQ</sequence>
<feature type="transmembrane region" description="Helical" evidence="1">
    <location>
        <begin position="139"/>
        <end position="157"/>
    </location>
</feature>
<evidence type="ECO:0000256" key="1">
    <source>
        <dbReference type="SAM" id="Phobius"/>
    </source>
</evidence>
<accession>B7LIU2</accession>
<dbReference type="AlphaFoldDB" id="B7LIU2"/>
<protein>
    <submittedName>
        <fullName evidence="2">Uncharacterized protein</fullName>
    </submittedName>
</protein>
<organism evidence="2 3">
    <name type="scientific">Escherichia coli O81 (strain ED1a)</name>
    <dbReference type="NCBI Taxonomy" id="585397"/>
    <lineage>
        <taxon>Bacteria</taxon>
        <taxon>Pseudomonadati</taxon>
        <taxon>Pseudomonadota</taxon>
        <taxon>Gammaproteobacteria</taxon>
        <taxon>Enterobacterales</taxon>
        <taxon>Enterobacteriaceae</taxon>
        <taxon>Escherichia</taxon>
    </lineage>
</organism>
<dbReference type="Proteomes" id="UP000000748">
    <property type="component" value="Plasmid pECOED"/>
</dbReference>
<dbReference type="EMBL" id="CU928147">
    <property type="protein sequence ID" value="CAQ87360.1"/>
    <property type="molecule type" value="Genomic_DNA"/>
</dbReference>
<proteinExistence type="predicted"/>
<keyword evidence="1" id="KW-1133">Transmembrane helix</keyword>
<keyword evidence="1" id="KW-0472">Membrane</keyword>
<feature type="transmembrane region" description="Helical" evidence="1">
    <location>
        <begin position="55"/>
        <end position="77"/>
    </location>
</feature>
<feature type="transmembrane region" description="Helical" evidence="1">
    <location>
        <begin position="12"/>
        <end position="34"/>
    </location>
</feature>
<keyword evidence="1" id="KW-0812">Transmembrane</keyword>
<dbReference type="PATRIC" id="fig|585397.9.peg.5382"/>
<feature type="transmembrane region" description="Helical" evidence="1">
    <location>
        <begin position="97"/>
        <end position="119"/>
    </location>
</feature>
<evidence type="ECO:0000313" key="2">
    <source>
        <dbReference type="EMBL" id="CAQ87360.1"/>
    </source>
</evidence>
<keyword evidence="2" id="KW-0614">Plasmid</keyword>